<dbReference type="Pfam" id="PF01182">
    <property type="entry name" value="Glucosamine_iso"/>
    <property type="match status" value="1"/>
</dbReference>
<evidence type="ECO:0000313" key="10">
    <source>
        <dbReference type="Proteomes" id="UP000250079"/>
    </source>
</evidence>
<dbReference type="PANTHER" id="PTHR11054">
    <property type="entry name" value="6-PHOSPHOGLUCONOLACTONASE"/>
    <property type="match status" value="1"/>
</dbReference>
<keyword evidence="7 9" id="KW-0378">Hydrolase</keyword>
<dbReference type="KEGG" id="gai:IMCC3135_14360"/>
<dbReference type="AlphaFoldDB" id="A0A2Z2NYV2"/>
<dbReference type="InterPro" id="IPR039104">
    <property type="entry name" value="6PGL"/>
</dbReference>
<dbReference type="InterPro" id="IPR037171">
    <property type="entry name" value="NagB/RpiA_transferase-like"/>
</dbReference>
<dbReference type="RefSeq" id="WP_157735983.1">
    <property type="nucleotide sequence ID" value="NZ_CP018632.1"/>
</dbReference>
<comment type="catalytic activity">
    <reaction evidence="1 7">
        <text>6-phospho-D-glucono-1,5-lactone + H2O = 6-phospho-D-gluconate + H(+)</text>
        <dbReference type="Rhea" id="RHEA:12556"/>
        <dbReference type="ChEBI" id="CHEBI:15377"/>
        <dbReference type="ChEBI" id="CHEBI:15378"/>
        <dbReference type="ChEBI" id="CHEBI:57955"/>
        <dbReference type="ChEBI" id="CHEBI:58759"/>
        <dbReference type="EC" id="3.1.1.31"/>
    </reaction>
</comment>
<dbReference type="PANTHER" id="PTHR11054:SF0">
    <property type="entry name" value="6-PHOSPHOGLUCONOLACTONASE"/>
    <property type="match status" value="1"/>
</dbReference>
<evidence type="ECO:0000256" key="5">
    <source>
        <dbReference type="ARBA" id="ARBA00013198"/>
    </source>
</evidence>
<evidence type="ECO:0000256" key="1">
    <source>
        <dbReference type="ARBA" id="ARBA00000832"/>
    </source>
</evidence>
<dbReference type="NCBIfam" id="TIGR01198">
    <property type="entry name" value="pgl"/>
    <property type="match status" value="1"/>
</dbReference>
<dbReference type="GO" id="GO:0006098">
    <property type="term" value="P:pentose-phosphate shunt"/>
    <property type="evidence" value="ECO:0007669"/>
    <property type="project" value="UniProtKB-UniPathway"/>
</dbReference>
<dbReference type="GO" id="GO:0017057">
    <property type="term" value="F:6-phosphogluconolactonase activity"/>
    <property type="evidence" value="ECO:0007669"/>
    <property type="project" value="UniProtKB-UniRule"/>
</dbReference>
<dbReference type="GO" id="GO:0005975">
    <property type="term" value="P:carbohydrate metabolic process"/>
    <property type="evidence" value="ECO:0007669"/>
    <property type="project" value="UniProtKB-UniRule"/>
</dbReference>
<organism evidence="9 10">
    <name type="scientific">Granulosicoccus antarcticus IMCC3135</name>
    <dbReference type="NCBI Taxonomy" id="1192854"/>
    <lineage>
        <taxon>Bacteria</taxon>
        <taxon>Pseudomonadati</taxon>
        <taxon>Pseudomonadota</taxon>
        <taxon>Gammaproteobacteria</taxon>
        <taxon>Chromatiales</taxon>
        <taxon>Granulosicoccaceae</taxon>
        <taxon>Granulosicoccus</taxon>
    </lineage>
</organism>
<name>A0A2Z2NYV2_9GAMM</name>
<evidence type="ECO:0000256" key="3">
    <source>
        <dbReference type="ARBA" id="ARBA00004961"/>
    </source>
</evidence>
<sequence length="247" mass="26443">MTQTVIESSGLHWHEEPSGAELAISLGKAVAERLQRTLSQADSASLVVSGGSTPAPVFSYLADADIDWARVCVTLADERWVPPGHSDSNETLVRDTLLQNKAAAASFIALYREGVSDEQALQQIASDVLGMQQPFSVVMLGMGGDGHTASLFPDAPVLELSTAMSLDNDKTVAFMNPPSVSQRRITLTRACLLNSEHRFLHITGAGKRSVLNAALETCKGKTYQSGFAPVTGLLTEQPENASIYWSP</sequence>
<comment type="similarity">
    <text evidence="4 7">Belongs to the glucosamine/galactosamine-6-phosphate isomerase family. 6-phosphogluconolactonase subfamily.</text>
</comment>
<dbReference type="SUPFAM" id="SSF100950">
    <property type="entry name" value="NagB/RpiA/CoA transferase-like"/>
    <property type="match status" value="1"/>
</dbReference>
<evidence type="ECO:0000259" key="8">
    <source>
        <dbReference type="Pfam" id="PF01182"/>
    </source>
</evidence>
<evidence type="ECO:0000256" key="7">
    <source>
        <dbReference type="RuleBase" id="RU365095"/>
    </source>
</evidence>
<comment type="function">
    <text evidence="2 7">Hydrolysis of 6-phosphogluconolactone to 6-phosphogluconate.</text>
</comment>
<comment type="pathway">
    <text evidence="3 7">Carbohydrate degradation; pentose phosphate pathway; D-ribulose 5-phosphate from D-glucose 6-phosphate (oxidative stage): step 2/3.</text>
</comment>
<accession>A0A2Z2NYV2</accession>
<keyword evidence="10" id="KW-1185">Reference proteome</keyword>
<dbReference type="InterPro" id="IPR006148">
    <property type="entry name" value="Glc/Gal-6P_isomerase"/>
</dbReference>
<evidence type="ECO:0000256" key="6">
    <source>
        <dbReference type="ARBA" id="ARBA00020337"/>
    </source>
</evidence>
<dbReference type="EC" id="3.1.1.31" evidence="5 7"/>
<dbReference type="EMBL" id="CP018632">
    <property type="protein sequence ID" value="ASJ72957.1"/>
    <property type="molecule type" value="Genomic_DNA"/>
</dbReference>
<dbReference type="Proteomes" id="UP000250079">
    <property type="component" value="Chromosome"/>
</dbReference>
<proteinExistence type="inferred from homology"/>
<feature type="domain" description="Glucosamine/galactosamine-6-phosphate isomerase" evidence="8">
    <location>
        <begin position="19"/>
        <end position="233"/>
    </location>
</feature>
<dbReference type="Gene3D" id="3.40.50.1360">
    <property type="match status" value="1"/>
</dbReference>
<evidence type="ECO:0000313" key="9">
    <source>
        <dbReference type="EMBL" id="ASJ72957.1"/>
    </source>
</evidence>
<protein>
    <recommendedName>
        <fullName evidence="6 7">6-phosphogluconolactonase</fullName>
        <shortName evidence="7">6PGL</shortName>
        <ecNumber evidence="5 7">3.1.1.31</ecNumber>
    </recommendedName>
</protein>
<dbReference type="CDD" id="cd01400">
    <property type="entry name" value="6PGL"/>
    <property type="match status" value="1"/>
</dbReference>
<evidence type="ECO:0000256" key="2">
    <source>
        <dbReference type="ARBA" id="ARBA00002681"/>
    </source>
</evidence>
<dbReference type="OrthoDB" id="9810967at2"/>
<gene>
    <name evidence="9" type="primary">pgl_1</name>
    <name evidence="7" type="synonym">pgl</name>
    <name evidence="9" type="ORF">IMCC3135_14360</name>
</gene>
<reference evidence="9 10" key="1">
    <citation type="submission" date="2016-12" db="EMBL/GenBank/DDBJ databases">
        <authorList>
            <person name="Song W.-J."/>
            <person name="Kurnit D.M."/>
        </authorList>
    </citation>
    <scope>NUCLEOTIDE SEQUENCE [LARGE SCALE GENOMIC DNA]</scope>
    <source>
        <strain evidence="9 10">IMCC3135</strain>
    </source>
</reference>
<dbReference type="UniPathway" id="UPA00115">
    <property type="reaction ID" value="UER00409"/>
</dbReference>
<dbReference type="InterPro" id="IPR005900">
    <property type="entry name" value="6-phosphogluconolactonase_DevB"/>
</dbReference>
<evidence type="ECO:0000256" key="4">
    <source>
        <dbReference type="ARBA" id="ARBA00010662"/>
    </source>
</evidence>